<reference evidence="3 4" key="1">
    <citation type="submission" date="2021-01" db="EMBL/GenBank/DDBJ databases">
        <title>Sequencing the genomes of 1000 actinobacteria strains.</title>
        <authorList>
            <person name="Klenk H.-P."/>
        </authorList>
    </citation>
    <scope>NUCLEOTIDE SEQUENCE [LARGE SCALE GENOMIC DNA]</scope>
    <source>
        <strain evidence="3 4">DSM 18239</strain>
    </source>
</reference>
<evidence type="ECO:0000313" key="3">
    <source>
        <dbReference type="EMBL" id="MBM7510361.1"/>
    </source>
</evidence>
<feature type="transmembrane region" description="Helical" evidence="2">
    <location>
        <begin position="32"/>
        <end position="53"/>
    </location>
</feature>
<feature type="compositionally biased region" description="Basic and acidic residues" evidence="1">
    <location>
        <begin position="1"/>
        <end position="14"/>
    </location>
</feature>
<protein>
    <submittedName>
        <fullName evidence="3">Uncharacterized protein</fullName>
    </submittedName>
</protein>
<accession>A0ABS2MGQ2</accession>
<keyword evidence="2" id="KW-0812">Transmembrane</keyword>
<gene>
    <name evidence="3" type="ORF">JOE61_004175</name>
</gene>
<evidence type="ECO:0000313" key="4">
    <source>
        <dbReference type="Proteomes" id="UP000732378"/>
    </source>
</evidence>
<feature type="compositionally biased region" description="Acidic residues" evidence="1">
    <location>
        <begin position="15"/>
        <end position="24"/>
    </location>
</feature>
<dbReference type="EMBL" id="JAFBBZ010000001">
    <property type="protein sequence ID" value="MBM7510361.1"/>
    <property type="molecule type" value="Genomic_DNA"/>
</dbReference>
<feature type="transmembrane region" description="Helical" evidence="2">
    <location>
        <begin position="112"/>
        <end position="137"/>
    </location>
</feature>
<keyword evidence="2" id="KW-1133">Transmembrane helix</keyword>
<evidence type="ECO:0000256" key="1">
    <source>
        <dbReference type="SAM" id="MobiDB-lite"/>
    </source>
</evidence>
<dbReference type="Proteomes" id="UP000732378">
    <property type="component" value="Unassembled WGS sequence"/>
</dbReference>
<keyword evidence="2" id="KW-0472">Membrane</keyword>
<evidence type="ECO:0000256" key="2">
    <source>
        <dbReference type="SAM" id="Phobius"/>
    </source>
</evidence>
<name>A0ABS2MGQ2_9ACTN</name>
<proteinExistence type="predicted"/>
<sequence length="138" mass="14805">MSSRAQHDRRFPREDGEEPGGLEQEQDGQRRVLVVAAWVLVGFVVLVQLPWVVSAFAEGLHVGTWWVLTVVPWVTAVLVVPVATLIGLAWVGAGFGRPDLAPAPGRSTCTSTLTSVTVLLLVLEVLVVGTIVSLSWAL</sequence>
<keyword evidence="4" id="KW-1185">Reference proteome</keyword>
<organism evidence="3 4">
    <name type="scientific">Nocardioides salarius</name>
    <dbReference type="NCBI Taxonomy" id="374513"/>
    <lineage>
        <taxon>Bacteria</taxon>
        <taxon>Bacillati</taxon>
        <taxon>Actinomycetota</taxon>
        <taxon>Actinomycetes</taxon>
        <taxon>Propionibacteriales</taxon>
        <taxon>Nocardioidaceae</taxon>
        <taxon>Nocardioides</taxon>
    </lineage>
</organism>
<feature type="transmembrane region" description="Helical" evidence="2">
    <location>
        <begin position="65"/>
        <end position="91"/>
    </location>
</feature>
<dbReference type="RefSeq" id="WP_193670632.1">
    <property type="nucleotide sequence ID" value="NZ_JACDTV010000016.1"/>
</dbReference>
<comment type="caution">
    <text evidence="3">The sequence shown here is derived from an EMBL/GenBank/DDBJ whole genome shotgun (WGS) entry which is preliminary data.</text>
</comment>
<feature type="region of interest" description="Disordered" evidence="1">
    <location>
        <begin position="1"/>
        <end position="24"/>
    </location>
</feature>